<dbReference type="InterPro" id="IPR036397">
    <property type="entry name" value="RNaseH_sf"/>
</dbReference>
<feature type="domain" description="Integrase catalytic" evidence="1">
    <location>
        <begin position="122"/>
        <end position="187"/>
    </location>
</feature>
<dbReference type="Pfam" id="PF13276">
    <property type="entry name" value="HTH_21"/>
    <property type="match status" value="1"/>
</dbReference>
<dbReference type="Pfam" id="PF00665">
    <property type="entry name" value="rve"/>
    <property type="match status" value="1"/>
</dbReference>
<proteinExistence type="predicted"/>
<evidence type="ECO:0000313" key="8">
    <source>
        <dbReference type="EMBL" id="XCA34707.1"/>
    </source>
</evidence>
<accession>A0AAU7YM36</accession>
<dbReference type="GO" id="GO:0015074">
    <property type="term" value="P:DNA integration"/>
    <property type="evidence" value="ECO:0007669"/>
    <property type="project" value="InterPro"/>
</dbReference>
<dbReference type="EMBL" id="CP158587">
    <property type="protein sequence ID" value="XCA34888.1"/>
    <property type="molecule type" value="Genomic_DNA"/>
</dbReference>
<dbReference type="SUPFAM" id="SSF53098">
    <property type="entry name" value="Ribonuclease H-like"/>
    <property type="match status" value="1"/>
</dbReference>
<dbReference type="EMBL" id="CP158587">
    <property type="protein sequence ID" value="XCA34191.1"/>
    <property type="molecule type" value="Genomic_DNA"/>
</dbReference>
<dbReference type="InterPro" id="IPR012337">
    <property type="entry name" value="RNaseH-like_sf"/>
</dbReference>
<dbReference type="InterPro" id="IPR050900">
    <property type="entry name" value="Transposase_IS3/IS150/IS904"/>
</dbReference>
<dbReference type="GO" id="GO:0003676">
    <property type="term" value="F:nucleic acid binding"/>
    <property type="evidence" value="ECO:0007669"/>
    <property type="project" value="InterPro"/>
</dbReference>
<dbReference type="EMBL" id="CP158587">
    <property type="protein sequence ID" value="XCA34087.1"/>
    <property type="molecule type" value="Genomic_DNA"/>
</dbReference>
<dbReference type="AlphaFoldDB" id="A0AAU7YM36"/>
<sequence length="187" mass="21987">MKYSFIKEHENCCKIRELCRFLNVSACSYYKWISKEKSNKKSTREELIKDIQKIYQASQCRYGAPKIHAELKVLGKNYNIKTVQNVMQENGIQAQLRRRFKTKKLQTDNRVITPNILDQNFTTDQPNKIWVTDITYINTNEGWLYLAAIIDLYSRMVVGWSMSNSINKQLVIDALLMAVDRRKPVKI</sequence>
<dbReference type="InterPro" id="IPR001584">
    <property type="entry name" value="Integrase_cat-core"/>
</dbReference>
<dbReference type="NCBIfam" id="NF033516">
    <property type="entry name" value="transpos_IS3"/>
    <property type="match status" value="1"/>
</dbReference>
<dbReference type="EMBL" id="CP158587">
    <property type="protein sequence ID" value="XCA34231.1"/>
    <property type="molecule type" value="Genomic_DNA"/>
</dbReference>
<dbReference type="Gene3D" id="3.30.420.10">
    <property type="entry name" value="Ribonuclease H-like superfamily/Ribonuclease H"/>
    <property type="match status" value="1"/>
</dbReference>
<evidence type="ECO:0000313" key="9">
    <source>
        <dbReference type="EMBL" id="XCA34837.1"/>
    </source>
</evidence>
<dbReference type="PANTHER" id="PTHR46889:SF4">
    <property type="entry name" value="TRANSPOSASE INSO FOR INSERTION SEQUENCE ELEMENT IS911B-RELATED"/>
    <property type="match status" value="1"/>
</dbReference>
<evidence type="ECO:0000313" key="6">
    <source>
        <dbReference type="EMBL" id="XCA34325.1"/>
    </source>
</evidence>
<dbReference type="InterPro" id="IPR048020">
    <property type="entry name" value="Transpos_IS3"/>
</dbReference>
<name>A0AAU7YM36_9RICK</name>
<evidence type="ECO:0000313" key="3">
    <source>
        <dbReference type="EMBL" id="XCA34087.1"/>
    </source>
</evidence>
<evidence type="ECO:0000313" key="2">
    <source>
        <dbReference type="EMBL" id="XCA33934.1"/>
    </source>
</evidence>
<dbReference type="EMBL" id="CP158587">
    <property type="protein sequence ID" value="XCA34707.1"/>
    <property type="molecule type" value="Genomic_DNA"/>
</dbReference>
<evidence type="ECO:0000259" key="1">
    <source>
        <dbReference type="PROSITE" id="PS50994"/>
    </source>
</evidence>
<reference evidence="7" key="1">
    <citation type="submission" date="2024-06" db="EMBL/GenBank/DDBJ databases">
        <title>Genome assembly of the Oeneis chryxus ivallda.</title>
        <authorList>
            <person name="MacDonald Z."/>
            <person name="Shaffer H.B."/>
            <person name="Gillespie T."/>
            <person name="Marimuthu M.P.A."/>
            <person name="Nguyen O."/>
            <person name="Fairbairn C.W."/>
            <person name="Seligmann W.E."/>
            <person name="Escalona M."/>
            <person name="Miller C."/>
            <person name="Toffelmier E."/>
        </authorList>
    </citation>
    <scope>NUCLEOTIDE SEQUENCE</scope>
    <source>
        <strain evidence="7">CCGP_102_HBS-TG_Oc004</strain>
    </source>
</reference>
<dbReference type="InterPro" id="IPR025948">
    <property type="entry name" value="HTH-like_dom"/>
</dbReference>
<dbReference type="EMBL" id="CP158587">
    <property type="protein sequence ID" value="XCA34661.1"/>
    <property type="molecule type" value="Genomic_DNA"/>
</dbReference>
<dbReference type="PANTHER" id="PTHR46889">
    <property type="entry name" value="TRANSPOSASE INSF FOR INSERTION SEQUENCE IS3B-RELATED"/>
    <property type="match status" value="1"/>
</dbReference>
<gene>
    <name evidence="2" type="ORF">ABS861_00500</name>
    <name evidence="3" type="ORF">ABS861_01360</name>
    <name evidence="4" type="ORF">ABS861_01965</name>
    <name evidence="5" type="ORF">ABS861_02185</name>
    <name evidence="6" type="ORF">ABS861_02710</name>
    <name evidence="7" type="ORF">ABS861_04670</name>
    <name evidence="8" type="ORF">ABS861_04935</name>
    <name evidence="9" type="ORF">ABS861_05690</name>
    <name evidence="10" type="ORF">ABS861_05985</name>
</gene>
<protein>
    <submittedName>
        <fullName evidence="7">IS3 family transposase</fullName>
    </submittedName>
</protein>
<dbReference type="EMBL" id="CP158587">
    <property type="protein sequence ID" value="XCA34837.1"/>
    <property type="molecule type" value="Genomic_DNA"/>
</dbReference>
<dbReference type="EMBL" id="CP158587">
    <property type="protein sequence ID" value="XCA34325.1"/>
    <property type="molecule type" value="Genomic_DNA"/>
</dbReference>
<dbReference type="EMBL" id="CP158587">
    <property type="protein sequence ID" value="XCA33934.1"/>
    <property type="molecule type" value="Genomic_DNA"/>
</dbReference>
<evidence type="ECO:0000313" key="7">
    <source>
        <dbReference type="EMBL" id="XCA34661.1"/>
    </source>
</evidence>
<evidence type="ECO:0000313" key="4">
    <source>
        <dbReference type="EMBL" id="XCA34191.1"/>
    </source>
</evidence>
<dbReference type="PROSITE" id="PS50994">
    <property type="entry name" value="INTEGRASE"/>
    <property type="match status" value="1"/>
</dbReference>
<organism evidence="7">
    <name type="scientific">Wolbachia endosymbiont of Oeneis ivallda</name>
    <dbReference type="NCBI Taxonomy" id="3171168"/>
    <lineage>
        <taxon>Bacteria</taxon>
        <taxon>Pseudomonadati</taxon>
        <taxon>Pseudomonadota</taxon>
        <taxon>Alphaproteobacteria</taxon>
        <taxon>Rickettsiales</taxon>
        <taxon>Anaplasmataceae</taxon>
        <taxon>Wolbachieae</taxon>
        <taxon>Wolbachia</taxon>
    </lineage>
</organism>
<evidence type="ECO:0000313" key="5">
    <source>
        <dbReference type="EMBL" id="XCA34231.1"/>
    </source>
</evidence>
<evidence type="ECO:0000313" key="10">
    <source>
        <dbReference type="EMBL" id="XCA34888.1"/>
    </source>
</evidence>